<evidence type="ECO:0000313" key="4">
    <source>
        <dbReference type="Proteomes" id="UP001293593"/>
    </source>
</evidence>
<dbReference type="EMBL" id="JAWXYG010000002">
    <property type="protein sequence ID" value="KAK4280424.1"/>
    <property type="molecule type" value="Genomic_DNA"/>
</dbReference>
<organism evidence="3 4">
    <name type="scientific">Acacia crassicarpa</name>
    <name type="common">northern wattle</name>
    <dbReference type="NCBI Taxonomy" id="499986"/>
    <lineage>
        <taxon>Eukaryota</taxon>
        <taxon>Viridiplantae</taxon>
        <taxon>Streptophyta</taxon>
        <taxon>Embryophyta</taxon>
        <taxon>Tracheophyta</taxon>
        <taxon>Spermatophyta</taxon>
        <taxon>Magnoliopsida</taxon>
        <taxon>eudicotyledons</taxon>
        <taxon>Gunneridae</taxon>
        <taxon>Pentapetalae</taxon>
        <taxon>rosids</taxon>
        <taxon>fabids</taxon>
        <taxon>Fabales</taxon>
        <taxon>Fabaceae</taxon>
        <taxon>Caesalpinioideae</taxon>
        <taxon>mimosoid clade</taxon>
        <taxon>Acacieae</taxon>
        <taxon>Acacia</taxon>
    </lineage>
</organism>
<dbReference type="GO" id="GO:0005634">
    <property type="term" value="C:nucleus"/>
    <property type="evidence" value="ECO:0007669"/>
    <property type="project" value="InterPro"/>
</dbReference>
<evidence type="ECO:0000259" key="2">
    <source>
        <dbReference type="Pfam" id="PF01486"/>
    </source>
</evidence>
<reference evidence="3" key="1">
    <citation type="submission" date="2023-10" db="EMBL/GenBank/DDBJ databases">
        <title>Chromosome-level genome of the transformable northern wattle, Acacia crassicarpa.</title>
        <authorList>
            <person name="Massaro I."/>
            <person name="Sinha N.R."/>
            <person name="Poethig S."/>
            <person name="Leichty A.R."/>
        </authorList>
    </citation>
    <scope>NUCLEOTIDE SEQUENCE</scope>
    <source>
        <strain evidence="3">Acra3RX</strain>
        <tissue evidence="3">Leaf</tissue>
    </source>
</reference>
<dbReference type="GO" id="GO:0003700">
    <property type="term" value="F:DNA-binding transcription factor activity"/>
    <property type="evidence" value="ECO:0007669"/>
    <property type="project" value="InterPro"/>
</dbReference>
<evidence type="ECO:0000256" key="1">
    <source>
        <dbReference type="SAM" id="MobiDB-lite"/>
    </source>
</evidence>
<keyword evidence="4" id="KW-1185">Reference proteome</keyword>
<accession>A0AAE1N0H3</accession>
<evidence type="ECO:0000313" key="3">
    <source>
        <dbReference type="EMBL" id="KAK4280424.1"/>
    </source>
</evidence>
<comment type="caution">
    <text evidence="3">The sequence shown here is derived from an EMBL/GenBank/DDBJ whole genome shotgun (WGS) entry which is preliminary data.</text>
</comment>
<dbReference type="InterPro" id="IPR002487">
    <property type="entry name" value="TF_Kbox"/>
</dbReference>
<gene>
    <name evidence="3" type="ORF">QN277_012051</name>
</gene>
<feature type="region of interest" description="Disordered" evidence="1">
    <location>
        <begin position="94"/>
        <end position="119"/>
    </location>
</feature>
<dbReference type="Proteomes" id="UP001293593">
    <property type="component" value="Unassembled WGS sequence"/>
</dbReference>
<feature type="domain" description="K-box" evidence="2">
    <location>
        <begin position="6"/>
        <end position="65"/>
    </location>
</feature>
<protein>
    <recommendedName>
        <fullName evidence="2">K-box domain-containing protein</fullName>
    </recommendedName>
</protein>
<dbReference type="Pfam" id="PF01486">
    <property type="entry name" value="K-box"/>
    <property type="match status" value="1"/>
</dbReference>
<sequence>MLTVARQMKSNCASMARKIELLELSQRKLLGNSSSCSYEELEATEAQLKRSLQNIRIRKEEKLLQLKAGFSHMFGENTWEQWAKHKEVVAQQSSSKSSLLSSHVETELQIGLPESRVGQ</sequence>
<name>A0AAE1N0H3_9FABA</name>
<proteinExistence type="predicted"/>
<dbReference type="AlphaFoldDB" id="A0AAE1N0H3"/>